<evidence type="ECO:0000256" key="6">
    <source>
        <dbReference type="ARBA" id="ARBA00023274"/>
    </source>
</evidence>
<dbReference type="NCBIfam" id="TIGR01038">
    <property type="entry name" value="uL22_arch_euk"/>
    <property type="match status" value="1"/>
</dbReference>
<evidence type="ECO:0000256" key="5">
    <source>
        <dbReference type="ARBA" id="ARBA00022980"/>
    </source>
</evidence>
<protein>
    <recommendedName>
        <fullName evidence="7">Large ribosomal subunit protein uL22</fullName>
    </recommendedName>
</protein>
<evidence type="ECO:0000256" key="4">
    <source>
        <dbReference type="ARBA" id="ARBA00022884"/>
    </source>
</evidence>
<sequence>MGRFNYAFQNYDPTRHVRSSLREKDISHKHAREVAVSIKGLSIEKARDYLIAVIDKKRAVPFRRYKNQVAHRPDPGVMSGRYPQKTAKEFIKVLDNLESNAEYKGMDLDRLRIVNATVHKGVVVKRFIPRAMGRATPKNNVLTHVELVAKEI</sequence>
<keyword evidence="5 7" id="KW-0689">Ribosomal protein</keyword>
<keyword evidence="3 7" id="KW-0699">rRNA-binding</keyword>
<evidence type="ECO:0000256" key="9">
    <source>
        <dbReference type="RuleBase" id="RU004007"/>
    </source>
</evidence>
<dbReference type="EMBL" id="CP026993">
    <property type="protein sequence ID" value="QLH02927.1"/>
    <property type="molecule type" value="Genomic_DNA"/>
</dbReference>
<dbReference type="GO" id="GO:0003735">
    <property type="term" value="F:structural constituent of ribosome"/>
    <property type="evidence" value="ECO:0007669"/>
    <property type="project" value="UniProtKB-UniRule"/>
</dbReference>
<comment type="function">
    <text evidence="7 9">This protein binds specifically to 23S rRNA. It makes multiple contacts with different domains of the 23S rRNA in the assembled 50S subunit and ribosome.</text>
</comment>
<accession>A0A7D5M297</accession>
<dbReference type="GO" id="GO:0002181">
    <property type="term" value="P:cytoplasmic translation"/>
    <property type="evidence" value="ECO:0007669"/>
    <property type="project" value="TreeGrafter"/>
</dbReference>
<dbReference type="FunFam" id="3.90.470.10:FF:000015">
    <property type="entry name" value="50S ribosomal protein L22"/>
    <property type="match status" value="1"/>
</dbReference>
<dbReference type="RefSeq" id="WP_179360020.1">
    <property type="nucleotide sequence ID" value="NZ_CP026993.1"/>
</dbReference>
<comment type="similarity">
    <text evidence="1 7 8">Belongs to the universal ribosomal protein uL22 family.</text>
</comment>
<dbReference type="GeneID" id="56059341"/>
<dbReference type="InterPro" id="IPR057265">
    <property type="entry name" value="Ribosomal_uL22_arc-type"/>
</dbReference>
<organism evidence="10 11">
    <name type="scientific">Nitrosopumilus cobalaminigenes</name>
    <dbReference type="NCBI Taxonomy" id="1470066"/>
    <lineage>
        <taxon>Archaea</taxon>
        <taxon>Nitrososphaerota</taxon>
        <taxon>Nitrososphaeria</taxon>
        <taxon>Nitrosopumilales</taxon>
        <taxon>Nitrosopumilaceae</taxon>
        <taxon>Nitrosopumilus</taxon>
    </lineage>
</organism>
<dbReference type="OrthoDB" id="314984at2157"/>
<dbReference type="SUPFAM" id="SSF54843">
    <property type="entry name" value="Ribosomal protein L22"/>
    <property type="match status" value="1"/>
</dbReference>
<dbReference type="HAMAP" id="MF_01331_A">
    <property type="entry name" value="Ribosomal_uL22_A"/>
    <property type="match status" value="1"/>
</dbReference>
<evidence type="ECO:0000256" key="7">
    <source>
        <dbReference type="HAMAP-Rule" id="MF_01331"/>
    </source>
</evidence>
<evidence type="ECO:0000313" key="11">
    <source>
        <dbReference type="Proteomes" id="UP000509771"/>
    </source>
</evidence>
<keyword evidence="6 7" id="KW-0687">Ribonucleoprotein</keyword>
<keyword evidence="4 7" id="KW-0694">RNA-binding</keyword>
<dbReference type="InterPro" id="IPR036394">
    <property type="entry name" value="Ribosomal_uL22_sf"/>
</dbReference>
<dbReference type="NCBIfam" id="NF003260">
    <property type="entry name" value="PRK04223.1"/>
    <property type="match status" value="1"/>
</dbReference>
<reference evidence="10 11" key="1">
    <citation type="submission" date="2018-02" db="EMBL/GenBank/DDBJ databases">
        <title>Complete genome of Nitrosopumilus cobalaminigenes HCA1.</title>
        <authorList>
            <person name="Qin W."/>
            <person name="Zheng Y."/>
            <person name="Stahl D.A."/>
        </authorList>
    </citation>
    <scope>NUCLEOTIDE SEQUENCE [LARGE SCALE GENOMIC DNA]</scope>
    <source>
        <strain evidence="10 11">HCA1</strain>
    </source>
</reference>
<dbReference type="PANTHER" id="PTHR11593">
    <property type="entry name" value="60S RIBOSOMAL PROTEIN L17"/>
    <property type="match status" value="1"/>
</dbReference>
<evidence type="ECO:0000256" key="1">
    <source>
        <dbReference type="ARBA" id="ARBA00009451"/>
    </source>
</evidence>
<dbReference type="AlphaFoldDB" id="A0A7D5M297"/>
<dbReference type="Pfam" id="PF00237">
    <property type="entry name" value="Ribosomal_L22"/>
    <property type="match status" value="1"/>
</dbReference>
<comment type="function">
    <text evidence="7">The globular domain of the protein is located near the polypeptide exit tunnel on the outside of the subunit, while an extended beta-hairpin is found that lines the wall of the exit tunnel in the center of the 70S ribosome.</text>
</comment>
<dbReference type="GO" id="GO:0022625">
    <property type="term" value="C:cytosolic large ribosomal subunit"/>
    <property type="evidence" value="ECO:0007669"/>
    <property type="project" value="UniProtKB-UniRule"/>
</dbReference>
<dbReference type="InterPro" id="IPR005721">
    <property type="entry name" value="Ribosomal_uL22_euk/arc"/>
</dbReference>
<dbReference type="Proteomes" id="UP000509771">
    <property type="component" value="Chromosome"/>
</dbReference>
<dbReference type="GO" id="GO:0019843">
    <property type="term" value="F:rRNA binding"/>
    <property type="evidence" value="ECO:0007669"/>
    <property type="project" value="UniProtKB-UniRule"/>
</dbReference>
<dbReference type="KEGG" id="ncl:C5F47_04865"/>
<dbReference type="PANTHER" id="PTHR11593:SF10">
    <property type="entry name" value="60S RIBOSOMAL PROTEIN L17"/>
    <property type="match status" value="1"/>
</dbReference>
<evidence type="ECO:0000256" key="2">
    <source>
        <dbReference type="ARBA" id="ARBA00011838"/>
    </source>
</evidence>
<dbReference type="Gene3D" id="3.90.470.10">
    <property type="entry name" value="Ribosomal protein L22/L17"/>
    <property type="match status" value="1"/>
</dbReference>
<dbReference type="InterPro" id="IPR001063">
    <property type="entry name" value="Ribosomal_uL22"/>
</dbReference>
<name>A0A7D5M297_9ARCH</name>
<dbReference type="CDD" id="cd00336">
    <property type="entry name" value="Ribosomal_L22"/>
    <property type="match status" value="1"/>
</dbReference>
<comment type="subunit">
    <text evidence="2 7 9">Part of the 50S ribosomal subunit.</text>
</comment>
<evidence type="ECO:0000256" key="8">
    <source>
        <dbReference type="RuleBase" id="RU004005"/>
    </source>
</evidence>
<evidence type="ECO:0000313" key="10">
    <source>
        <dbReference type="EMBL" id="QLH02927.1"/>
    </source>
</evidence>
<keyword evidence="11" id="KW-1185">Reference proteome</keyword>
<evidence type="ECO:0000256" key="3">
    <source>
        <dbReference type="ARBA" id="ARBA00022730"/>
    </source>
</evidence>
<proteinExistence type="inferred from homology"/>
<gene>
    <name evidence="7" type="primary">rpl22</name>
    <name evidence="10" type="ORF">C5F47_04865</name>
</gene>